<dbReference type="InterPro" id="IPR036116">
    <property type="entry name" value="FN3_sf"/>
</dbReference>
<evidence type="ECO:0000313" key="3">
    <source>
        <dbReference type="EMBL" id="MCC2148585.1"/>
    </source>
</evidence>
<proteinExistence type="inferred from homology"/>
<feature type="domain" description="Fibronectin type-III" evidence="2">
    <location>
        <begin position="445"/>
        <end position="538"/>
    </location>
</feature>
<dbReference type="SMART" id="SM00645">
    <property type="entry name" value="Pept_C1"/>
    <property type="match status" value="1"/>
</dbReference>
<dbReference type="SUPFAM" id="SSF49265">
    <property type="entry name" value="Fibronectin type III"/>
    <property type="match status" value="1"/>
</dbReference>
<evidence type="ECO:0000313" key="4">
    <source>
        <dbReference type="Proteomes" id="UP001299235"/>
    </source>
</evidence>
<protein>
    <submittedName>
        <fullName evidence="3">Lectin like domain-containing protein</fullName>
    </submittedName>
</protein>
<dbReference type="InterPro" id="IPR003961">
    <property type="entry name" value="FN3_dom"/>
</dbReference>
<dbReference type="CDD" id="cd02619">
    <property type="entry name" value="Peptidase_C1"/>
    <property type="match status" value="1"/>
</dbReference>
<sequence>MPSRYNAAEHDLVTPVKDQNPYGTCWAFSALSACETSMIRKGLQDTSFDLSEFHFAYFFFHTQEDALGGTAGDCTLLADPDYMDVGGADACTMFALSKWTGAAAESLAPYPYEQLYIPSSSLAYQDVGHLQNVRYVNGSDTASIKRLILQYGSVSVPLCVNLKKYYSKSTGAYYCNNNTGTNHQLTIVGWDDDYSTANFTSGIRPSKKGAWIAKNSYGEDFGNDGYIYISYQDNSLNHQKKSTADSDSLVFAYDMENSDNYSHNYQYDGSASCTYMPIPSGSSLSNVFTVSGNPNGQEKLKAVSFALASENIQYAIQIYKNPTAGDPTSGIAVLDRAQSGVTTYCGYYTIPLNTEIVFNQGDRFSVVISFASPTNQTLYAFIDKSSSLESLHFVSRAEIGQSYYRTKANGWMDISYQQINNRIKAFTENTTEAATEILANVSALPKSSIRKIKSSRCSSLRLSWNAVQYADGYQIFRSTSRKKGYTLIADTKKTSYSDNTVVPGRKYYYRIRAYVRSRYNDIVYSPYSQVKNQTLKPEKAQIRSLKKKSSKTYLLSWRKVPGADGYEVFRQISGKKWKLFKRIKRTGTLKLKLSLASKKDCFYRVRAYKKTAKENIYGPFSKKVKISAK</sequence>
<dbReference type="PROSITE" id="PS51257">
    <property type="entry name" value="PROKAR_LIPOPROTEIN"/>
    <property type="match status" value="1"/>
</dbReference>
<evidence type="ECO:0000256" key="1">
    <source>
        <dbReference type="ARBA" id="ARBA00008455"/>
    </source>
</evidence>
<dbReference type="InterPro" id="IPR038765">
    <property type="entry name" value="Papain-like_cys_pep_sf"/>
</dbReference>
<accession>A0ABS8ETQ7</accession>
<name>A0ABS8ETQ7_9FIRM</name>
<dbReference type="PROSITE" id="PS00139">
    <property type="entry name" value="THIOL_PROTEASE_CYS"/>
    <property type="match status" value="1"/>
</dbReference>
<dbReference type="InterPro" id="IPR000169">
    <property type="entry name" value="Pept_cys_AS"/>
</dbReference>
<dbReference type="PROSITE" id="PS50853">
    <property type="entry name" value="FN3"/>
    <property type="match status" value="1"/>
</dbReference>
<keyword evidence="4" id="KW-1185">Reference proteome</keyword>
<reference evidence="3 4" key="1">
    <citation type="submission" date="2021-10" db="EMBL/GenBank/DDBJ databases">
        <title>Anaerobic single-cell dispensing facilitates the cultivation of human gut bacteria.</title>
        <authorList>
            <person name="Afrizal A."/>
        </authorList>
    </citation>
    <scope>NUCLEOTIDE SEQUENCE [LARGE SCALE GENOMIC DNA]</scope>
    <source>
        <strain evidence="3 4">CLA-AA-H246</strain>
    </source>
</reference>
<dbReference type="InterPro" id="IPR040528">
    <property type="entry name" value="Lectin-like"/>
</dbReference>
<dbReference type="Pfam" id="PF00112">
    <property type="entry name" value="Peptidase_C1"/>
    <property type="match status" value="1"/>
</dbReference>
<dbReference type="SUPFAM" id="SSF54001">
    <property type="entry name" value="Cysteine proteinases"/>
    <property type="match status" value="1"/>
</dbReference>
<comment type="similarity">
    <text evidence="1">Belongs to the peptidase C1 family.</text>
</comment>
<organism evidence="3 4">
    <name type="scientific">Hominisplanchenecus faecis</name>
    <dbReference type="NCBI Taxonomy" id="2885351"/>
    <lineage>
        <taxon>Bacteria</taxon>
        <taxon>Bacillati</taxon>
        <taxon>Bacillota</taxon>
        <taxon>Clostridia</taxon>
        <taxon>Lachnospirales</taxon>
        <taxon>Lachnospiraceae</taxon>
        <taxon>Hominisplanchenecus</taxon>
    </lineage>
</organism>
<dbReference type="InterPro" id="IPR000668">
    <property type="entry name" value="Peptidase_C1A_C"/>
</dbReference>
<comment type="caution">
    <text evidence="3">The sequence shown here is derived from an EMBL/GenBank/DDBJ whole genome shotgun (WGS) entry which is preliminary data.</text>
</comment>
<dbReference type="InterPro" id="IPR013783">
    <property type="entry name" value="Ig-like_fold"/>
</dbReference>
<dbReference type="PANTHER" id="PTHR12411">
    <property type="entry name" value="CYSTEINE PROTEASE FAMILY C1-RELATED"/>
    <property type="match status" value="1"/>
</dbReference>
<gene>
    <name evidence="3" type="ORF">LKD42_04855</name>
</gene>
<dbReference type="EMBL" id="JAJEQE010000010">
    <property type="protein sequence ID" value="MCC2148585.1"/>
    <property type="molecule type" value="Genomic_DNA"/>
</dbReference>
<evidence type="ECO:0000259" key="2">
    <source>
        <dbReference type="PROSITE" id="PS50853"/>
    </source>
</evidence>
<dbReference type="Gene3D" id="3.90.70.10">
    <property type="entry name" value="Cysteine proteinases"/>
    <property type="match status" value="1"/>
</dbReference>
<dbReference type="Pfam" id="PF18560">
    <property type="entry name" value="Lectin_like"/>
    <property type="match status" value="1"/>
</dbReference>
<dbReference type="Proteomes" id="UP001299235">
    <property type="component" value="Unassembled WGS sequence"/>
</dbReference>
<dbReference type="InterPro" id="IPR013128">
    <property type="entry name" value="Peptidase_C1A"/>
</dbReference>
<dbReference type="Gene3D" id="2.60.40.10">
    <property type="entry name" value="Immunoglobulins"/>
    <property type="match status" value="2"/>
</dbReference>